<dbReference type="AlphaFoldDB" id="A0A0E9XDX7"/>
<sequence>MQNVPISGLDDMLMRRLPFCKGLMWKLHSNYMKEQGLILLNKLYVFFLLMRFFLLVYSN</sequence>
<protein>
    <submittedName>
        <fullName evidence="2">Uncharacterized protein</fullName>
    </submittedName>
</protein>
<feature type="transmembrane region" description="Helical" evidence="1">
    <location>
        <begin position="36"/>
        <end position="57"/>
    </location>
</feature>
<dbReference type="EMBL" id="GBXM01007916">
    <property type="protein sequence ID" value="JAI00662.1"/>
    <property type="molecule type" value="Transcribed_RNA"/>
</dbReference>
<reference evidence="2" key="2">
    <citation type="journal article" date="2015" name="Fish Shellfish Immunol.">
        <title>Early steps in the European eel (Anguilla anguilla)-Vibrio vulnificus interaction in the gills: Role of the RtxA13 toxin.</title>
        <authorList>
            <person name="Callol A."/>
            <person name="Pajuelo D."/>
            <person name="Ebbesson L."/>
            <person name="Teles M."/>
            <person name="MacKenzie S."/>
            <person name="Amaro C."/>
        </authorList>
    </citation>
    <scope>NUCLEOTIDE SEQUENCE</scope>
</reference>
<evidence type="ECO:0000256" key="1">
    <source>
        <dbReference type="SAM" id="Phobius"/>
    </source>
</evidence>
<name>A0A0E9XDX7_ANGAN</name>
<keyword evidence="1" id="KW-0812">Transmembrane</keyword>
<proteinExistence type="predicted"/>
<reference evidence="2" key="1">
    <citation type="submission" date="2014-11" db="EMBL/GenBank/DDBJ databases">
        <authorList>
            <person name="Amaro Gonzalez C."/>
        </authorList>
    </citation>
    <scope>NUCLEOTIDE SEQUENCE</scope>
</reference>
<organism evidence="2">
    <name type="scientific">Anguilla anguilla</name>
    <name type="common">European freshwater eel</name>
    <name type="synonym">Muraena anguilla</name>
    <dbReference type="NCBI Taxonomy" id="7936"/>
    <lineage>
        <taxon>Eukaryota</taxon>
        <taxon>Metazoa</taxon>
        <taxon>Chordata</taxon>
        <taxon>Craniata</taxon>
        <taxon>Vertebrata</taxon>
        <taxon>Euteleostomi</taxon>
        <taxon>Actinopterygii</taxon>
        <taxon>Neopterygii</taxon>
        <taxon>Teleostei</taxon>
        <taxon>Anguilliformes</taxon>
        <taxon>Anguillidae</taxon>
        <taxon>Anguilla</taxon>
    </lineage>
</organism>
<evidence type="ECO:0000313" key="2">
    <source>
        <dbReference type="EMBL" id="JAI00662.1"/>
    </source>
</evidence>
<accession>A0A0E9XDX7</accession>
<keyword evidence="1" id="KW-0472">Membrane</keyword>
<keyword evidence="1" id="KW-1133">Transmembrane helix</keyword>